<dbReference type="HOGENOM" id="CLU_2137477_0_0_1"/>
<reference evidence="2" key="1">
    <citation type="submission" date="2015-04" db="UniProtKB">
        <authorList>
            <consortium name="EnsemblPlants"/>
        </authorList>
    </citation>
    <scope>IDENTIFICATION</scope>
</reference>
<dbReference type="Gramene" id="OMERI02G28560.5">
    <property type="protein sequence ID" value="OMERI02G28560.5"/>
    <property type="gene ID" value="OMERI02G28560"/>
</dbReference>
<protein>
    <submittedName>
        <fullName evidence="2">Uncharacterized protein</fullName>
    </submittedName>
</protein>
<proteinExistence type="predicted"/>
<evidence type="ECO:0000256" key="1">
    <source>
        <dbReference type="SAM" id="MobiDB-lite"/>
    </source>
</evidence>
<dbReference type="EnsemblPlants" id="OMERI02G28560.2">
    <property type="protein sequence ID" value="OMERI02G28560.2"/>
    <property type="gene ID" value="OMERI02G28560"/>
</dbReference>
<reference evidence="2" key="2">
    <citation type="submission" date="2018-05" db="EMBL/GenBank/DDBJ databases">
        <title>OmerRS3 (Oryza meridionalis Reference Sequence Version 3).</title>
        <authorList>
            <person name="Zhang J."/>
            <person name="Kudrna D."/>
            <person name="Lee S."/>
            <person name="Talag J."/>
            <person name="Welchert J."/>
            <person name="Wing R.A."/>
        </authorList>
    </citation>
    <scope>NUCLEOTIDE SEQUENCE [LARGE SCALE GENOMIC DNA]</scope>
    <source>
        <strain evidence="2">OR44</strain>
    </source>
</reference>
<dbReference type="Gramene" id="OMERI02G28560.2">
    <property type="protein sequence ID" value="OMERI02G28560.2"/>
    <property type="gene ID" value="OMERI02G28560"/>
</dbReference>
<name>A0A0E0CQG3_9ORYZ</name>
<sequence length="113" mass="11664">MATHGALAGASAWDSRPGPVNPAEPGHAANPSSSVATAHRPPPPPPPLAAAAARLPRSTPYAAGPHPPSTPPWCARAPVGLRPPTASADCCTRRRRRRLRSPLLTRAPRRGGC</sequence>
<evidence type="ECO:0000313" key="2">
    <source>
        <dbReference type="EnsemblPlants" id="OMERI02G28560.5"/>
    </source>
</evidence>
<dbReference type="Gramene" id="OMERI02G28560.7">
    <property type="protein sequence ID" value="OMERI02G28560.7"/>
    <property type="gene ID" value="OMERI02G28560"/>
</dbReference>
<dbReference type="EnsemblPlants" id="OMERI02G28560.7">
    <property type="protein sequence ID" value="OMERI02G28560.7"/>
    <property type="gene ID" value="OMERI02G28560"/>
</dbReference>
<evidence type="ECO:0000313" key="3">
    <source>
        <dbReference type="Proteomes" id="UP000008021"/>
    </source>
</evidence>
<feature type="region of interest" description="Disordered" evidence="1">
    <location>
        <begin position="1"/>
        <end position="78"/>
    </location>
</feature>
<dbReference type="Proteomes" id="UP000008021">
    <property type="component" value="Chromosome 2"/>
</dbReference>
<dbReference type="EnsemblPlants" id="OMERI02G28560.5">
    <property type="protein sequence ID" value="OMERI02G28560.5"/>
    <property type="gene ID" value="OMERI02G28560"/>
</dbReference>
<accession>A0A0E0CQG3</accession>
<keyword evidence="3" id="KW-1185">Reference proteome</keyword>
<dbReference type="AlphaFoldDB" id="A0A0E0CQG3"/>
<organism evidence="2">
    <name type="scientific">Oryza meridionalis</name>
    <dbReference type="NCBI Taxonomy" id="40149"/>
    <lineage>
        <taxon>Eukaryota</taxon>
        <taxon>Viridiplantae</taxon>
        <taxon>Streptophyta</taxon>
        <taxon>Embryophyta</taxon>
        <taxon>Tracheophyta</taxon>
        <taxon>Spermatophyta</taxon>
        <taxon>Magnoliopsida</taxon>
        <taxon>Liliopsida</taxon>
        <taxon>Poales</taxon>
        <taxon>Poaceae</taxon>
        <taxon>BOP clade</taxon>
        <taxon>Oryzoideae</taxon>
        <taxon>Oryzeae</taxon>
        <taxon>Oryzinae</taxon>
        <taxon>Oryza</taxon>
    </lineage>
</organism>